<accession>A5BHP4</accession>
<evidence type="ECO:0000256" key="1">
    <source>
        <dbReference type="SAM" id="MobiDB-lite"/>
    </source>
</evidence>
<organism evidence="2">
    <name type="scientific">Vitis vinifera</name>
    <name type="common">Grape</name>
    <dbReference type="NCBI Taxonomy" id="29760"/>
    <lineage>
        <taxon>Eukaryota</taxon>
        <taxon>Viridiplantae</taxon>
        <taxon>Streptophyta</taxon>
        <taxon>Embryophyta</taxon>
        <taxon>Tracheophyta</taxon>
        <taxon>Spermatophyta</taxon>
        <taxon>Magnoliopsida</taxon>
        <taxon>eudicotyledons</taxon>
        <taxon>Gunneridae</taxon>
        <taxon>Pentapetalae</taxon>
        <taxon>rosids</taxon>
        <taxon>Vitales</taxon>
        <taxon>Vitaceae</taxon>
        <taxon>Viteae</taxon>
        <taxon>Vitis</taxon>
    </lineage>
</organism>
<dbReference type="AlphaFoldDB" id="A5BHP4"/>
<feature type="region of interest" description="Disordered" evidence="1">
    <location>
        <begin position="1"/>
        <end position="40"/>
    </location>
</feature>
<evidence type="ECO:0000313" key="2">
    <source>
        <dbReference type="EMBL" id="CAN70183.1"/>
    </source>
</evidence>
<name>A5BHP4_VITVI</name>
<gene>
    <name evidence="2" type="ORF">VITISV_035518</name>
</gene>
<reference evidence="2" key="1">
    <citation type="journal article" date="2007" name="PLoS ONE">
        <title>The first genome sequence of an elite grapevine cultivar (Pinot noir Vitis vinifera L.): coping with a highly heterozygous genome.</title>
        <authorList>
            <person name="Velasco R."/>
            <person name="Zharkikh A."/>
            <person name="Troggio M."/>
            <person name="Cartwright D.A."/>
            <person name="Cestaro A."/>
            <person name="Pruss D."/>
            <person name="Pindo M."/>
            <person name="FitzGerald L.M."/>
            <person name="Vezzulli S."/>
            <person name="Reid J."/>
            <person name="Malacarne G."/>
            <person name="Iliev D."/>
            <person name="Coppola G."/>
            <person name="Wardell B."/>
            <person name="Micheletti D."/>
            <person name="Macalma T."/>
            <person name="Facci M."/>
            <person name="Mitchell J.T."/>
            <person name="Perazzolli M."/>
            <person name="Eldredge G."/>
            <person name="Gatto P."/>
            <person name="Oyzerski R."/>
            <person name="Moretto M."/>
            <person name="Gutin N."/>
            <person name="Stefanini M."/>
            <person name="Chen Y."/>
            <person name="Segala C."/>
            <person name="Davenport C."/>
            <person name="Dematte L."/>
            <person name="Mraz A."/>
            <person name="Battilana J."/>
            <person name="Stormo K."/>
            <person name="Costa F."/>
            <person name="Tao Q."/>
            <person name="Si-Ammour A."/>
            <person name="Harkins T."/>
            <person name="Lackey A."/>
            <person name="Perbost C."/>
            <person name="Taillon B."/>
            <person name="Stella A."/>
            <person name="Solovyev V."/>
            <person name="Fawcett J.A."/>
            <person name="Sterck L."/>
            <person name="Vandepoele K."/>
            <person name="Grando S.M."/>
            <person name="Toppo S."/>
            <person name="Moser C."/>
            <person name="Lanchbury J."/>
            <person name="Bogden R."/>
            <person name="Skolnick M."/>
            <person name="Sgaramella V."/>
            <person name="Bhatnagar S.K."/>
            <person name="Fontana P."/>
            <person name="Gutin A."/>
            <person name="Van de Peer Y."/>
            <person name="Salamini F."/>
            <person name="Viola R."/>
        </authorList>
    </citation>
    <scope>NUCLEOTIDE SEQUENCE</scope>
</reference>
<dbReference type="EMBL" id="AM459850">
    <property type="protein sequence ID" value="CAN70183.1"/>
    <property type="molecule type" value="Genomic_DNA"/>
</dbReference>
<feature type="compositionally biased region" description="Basic and acidic residues" evidence="1">
    <location>
        <begin position="31"/>
        <end position="40"/>
    </location>
</feature>
<sequence>MPSFDISRPSSPPLEDFSSSEKSATAYSARDTTEALKSKGPDWERKFLTLKPLNPSRPDSGGIGAAEVTTFLATTASEAEVEIGGWMWKWRRECT</sequence>
<proteinExistence type="predicted"/>
<protein>
    <submittedName>
        <fullName evidence="2">Uncharacterized protein</fullName>
    </submittedName>
</protein>